<dbReference type="InterPro" id="IPR050425">
    <property type="entry name" value="NAD(P)_dehydrat-like"/>
</dbReference>
<dbReference type="FunFam" id="3.40.50.720:FF:000426">
    <property type="entry name" value="Aldehyde reductase 2"/>
    <property type="match status" value="1"/>
</dbReference>
<evidence type="ECO:0000256" key="1">
    <source>
        <dbReference type="ARBA" id="ARBA00023002"/>
    </source>
</evidence>
<dbReference type="InterPro" id="IPR001509">
    <property type="entry name" value="Epimerase_deHydtase"/>
</dbReference>
<dbReference type="GO" id="GO:0016616">
    <property type="term" value="F:oxidoreductase activity, acting on the CH-OH group of donors, NAD or NADP as acceptor"/>
    <property type="evidence" value="ECO:0007669"/>
    <property type="project" value="TreeGrafter"/>
</dbReference>
<proteinExistence type="inferred from homology"/>
<dbReference type="InterPro" id="IPR036291">
    <property type="entry name" value="NAD(P)-bd_dom_sf"/>
</dbReference>
<dbReference type="RefSeq" id="XP_056483139.1">
    <property type="nucleotide sequence ID" value="XM_056637109.1"/>
</dbReference>
<sequence length="344" mass="38584">MNCKYAFIFEHSAPGGLVLVTGVTGFIGSYIANGLLELGYRVRGTVRSSEKAAWVTQALTKRNPSAHFEAVIVPDQNAPGVWDAVLKDVDGIAHVAGDVSFGSDPTKVITPSVEALRRLLEAASKERSVKRFVFTSSDQAASNRSTTQEILINEDTWNEEAIEAAWKPPPYEAERGWDVYSALKAQVEKEMWRFSQEENPSFVVNSVLPTYTIGAIFDEQQAGSTAKWLLDFYKDPSKDGFMRGFGASYYGYVEDVALLHIGALTQEEVKHKRLLAFAGRFNFNSWLDVFRKQDPDKPWPRNDPTQGLDTRWVNDETELDILRRFGKNGWTSFENSVLKVLESP</sequence>
<evidence type="ECO:0000313" key="5">
    <source>
        <dbReference type="Proteomes" id="UP001147747"/>
    </source>
</evidence>
<evidence type="ECO:0000256" key="2">
    <source>
        <dbReference type="ARBA" id="ARBA00023445"/>
    </source>
</evidence>
<dbReference type="Proteomes" id="UP001147747">
    <property type="component" value="Unassembled WGS sequence"/>
</dbReference>
<accession>A0A9W9SIX4</accession>
<dbReference type="EMBL" id="JAPZBU010000011">
    <property type="protein sequence ID" value="KAJ5379353.1"/>
    <property type="molecule type" value="Genomic_DNA"/>
</dbReference>
<comment type="caution">
    <text evidence="4">The sequence shown here is derived from an EMBL/GenBank/DDBJ whole genome shotgun (WGS) entry which is preliminary data.</text>
</comment>
<reference evidence="4" key="2">
    <citation type="journal article" date="2023" name="IMA Fungus">
        <title>Comparative genomic study of the Penicillium genus elucidates a diverse pangenome and 15 lateral gene transfer events.</title>
        <authorList>
            <person name="Petersen C."/>
            <person name="Sorensen T."/>
            <person name="Nielsen M.R."/>
            <person name="Sondergaard T.E."/>
            <person name="Sorensen J.L."/>
            <person name="Fitzpatrick D.A."/>
            <person name="Frisvad J.C."/>
            <person name="Nielsen K.L."/>
        </authorList>
    </citation>
    <scope>NUCLEOTIDE SEQUENCE</scope>
    <source>
        <strain evidence="4">IBT 29677</strain>
    </source>
</reference>
<feature type="domain" description="NAD-dependent epimerase/dehydratase" evidence="3">
    <location>
        <begin position="18"/>
        <end position="270"/>
    </location>
</feature>
<gene>
    <name evidence="4" type="ORF">N7509_012472</name>
</gene>
<keyword evidence="5" id="KW-1185">Reference proteome</keyword>
<organism evidence="4 5">
    <name type="scientific">Penicillium cosmopolitanum</name>
    <dbReference type="NCBI Taxonomy" id="1131564"/>
    <lineage>
        <taxon>Eukaryota</taxon>
        <taxon>Fungi</taxon>
        <taxon>Dikarya</taxon>
        <taxon>Ascomycota</taxon>
        <taxon>Pezizomycotina</taxon>
        <taxon>Eurotiomycetes</taxon>
        <taxon>Eurotiomycetidae</taxon>
        <taxon>Eurotiales</taxon>
        <taxon>Aspergillaceae</taxon>
        <taxon>Penicillium</taxon>
    </lineage>
</organism>
<keyword evidence="1" id="KW-0560">Oxidoreductase</keyword>
<dbReference type="Gene3D" id="3.40.50.720">
    <property type="entry name" value="NAD(P)-binding Rossmann-like Domain"/>
    <property type="match status" value="1"/>
</dbReference>
<reference evidence="4" key="1">
    <citation type="submission" date="2022-12" db="EMBL/GenBank/DDBJ databases">
        <authorList>
            <person name="Petersen C."/>
        </authorList>
    </citation>
    <scope>NUCLEOTIDE SEQUENCE</scope>
    <source>
        <strain evidence="4">IBT 29677</strain>
    </source>
</reference>
<dbReference type="SUPFAM" id="SSF51735">
    <property type="entry name" value="NAD(P)-binding Rossmann-fold domains"/>
    <property type="match status" value="1"/>
</dbReference>
<dbReference type="OrthoDB" id="2735536at2759"/>
<dbReference type="PANTHER" id="PTHR10366:SF562">
    <property type="entry name" value="ALDEHYDE REDUCTASE II (AFU_ORTHOLOGUE AFUA_1G11360)"/>
    <property type="match status" value="1"/>
</dbReference>
<name>A0A9W9SIX4_9EURO</name>
<dbReference type="Pfam" id="PF01370">
    <property type="entry name" value="Epimerase"/>
    <property type="match status" value="1"/>
</dbReference>
<comment type="similarity">
    <text evidence="2">Belongs to the NAD(P)-dependent epimerase/dehydratase family. Dihydroflavonol-4-reductase subfamily.</text>
</comment>
<dbReference type="AlphaFoldDB" id="A0A9W9SIX4"/>
<protein>
    <submittedName>
        <fullName evidence="4">Aldehyde reductase 2</fullName>
    </submittedName>
</protein>
<dbReference type="GeneID" id="81376089"/>
<evidence type="ECO:0000313" key="4">
    <source>
        <dbReference type="EMBL" id="KAJ5379353.1"/>
    </source>
</evidence>
<evidence type="ECO:0000259" key="3">
    <source>
        <dbReference type="Pfam" id="PF01370"/>
    </source>
</evidence>
<dbReference type="PANTHER" id="PTHR10366">
    <property type="entry name" value="NAD DEPENDENT EPIMERASE/DEHYDRATASE"/>
    <property type="match status" value="1"/>
</dbReference>